<keyword evidence="2" id="KW-1185">Reference proteome</keyword>
<dbReference type="AlphaFoldDB" id="A0A086N8A7"/>
<organism evidence="1 2">
    <name type="scientific">Streptomyces mutabilis</name>
    <dbReference type="NCBI Taxonomy" id="67332"/>
    <lineage>
        <taxon>Bacteria</taxon>
        <taxon>Bacillati</taxon>
        <taxon>Actinomycetota</taxon>
        <taxon>Actinomycetes</taxon>
        <taxon>Kitasatosporales</taxon>
        <taxon>Streptomycetaceae</taxon>
        <taxon>Streptomyces</taxon>
    </lineage>
</organism>
<name>A0A086N8A7_9ACTN</name>
<dbReference type="HOGENOM" id="CLU_2620581_0_0_11"/>
<comment type="caution">
    <text evidence="1">The sequence shown here is derived from an EMBL/GenBank/DDBJ whole genome shotgun (WGS) entry which is preliminary data.</text>
</comment>
<dbReference type="EMBL" id="JNFQ01000001">
    <property type="protein sequence ID" value="KFG77375.1"/>
    <property type="molecule type" value="Genomic_DNA"/>
</dbReference>
<protein>
    <submittedName>
        <fullName evidence="1">Uncharacterized protein</fullName>
    </submittedName>
</protein>
<sequence>MEFTGATPTAVVGAPFLTVDDRAWPTRGLTAWAERCVRAEPILRPPRHGGETQGTPAHWKHVMTVIVGCPRRGYVSRW</sequence>
<reference evidence="1 2" key="1">
    <citation type="submission" date="2014-05" db="EMBL/GenBank/DDBJ databases">
        <title>Complete genome sequence of the Streptomyces mutabilis TRM45540.</title>
        <authorList>
            <person name="Luo X."/>
            <person name="Zhang L."/>
        </authorList>
    </citation>
    <scope>NUCLEOTIDE SEQUENCE [LARGE SCALE GENOMIC DNA]</scope>
    <source>
        <strain evidence="1 2">TRM45540</strain>
    </source>
</reference>
<gene>
    <name evidence="1" type="ORF">FM21_15430</name>
</gene>
<evidence type="ECO:0000313" key="2">
    <source>
        <dbReference type="Proteomes" id="UP000029095"/>
    </source>
</evidence>
<evidence type="ECO:0000313" key="1">
    <source>
        <dbReference type="EMBL" id="KFG77375.1"/>
    </source>
</evidence>
<dbReference type="Proteomes" id="UP000029095">
    <property type="component" value="Unassembled WGS sequence"/>
</dbReference>
<accession>A0A086N8A7</accession>
<proteinExistence type="predicted"/>